<dbReference type="InterPro" id="IPR002818">
    <property type="entry name" value="DJ-1/PfpI"/>
</dbReference>
<organism evidence="2">
    <name type="scientific">marine metagenome</name>
    <dbReference type="NCBI Taxonomy" id="408172"/>
    <lineage>
        <taxon>unclassified sequences</taxon>
        <taxon>metagenomes</taxon>
        <taxon>ecological metagenomes</taxon>
    </lineage>
</organism>
<dbReference type="AlphaFoldDB" id="A0A381TA09"/>
<evidence type="ECO:0000313" key="2">
    <source>
        <dbReference type="EMBL" id="SVA13022.1"/>
    </source>
</evidence>
<sequence length="221" mass="22972">MPKIGVVLSGCGAQDGAEIHESVITLLALDRAGADVTIMAPDMDQFHVVNHLNGEVVEPARNILVEAARIARGNIVDVATVSGNELDALIFPGGTGMAKNLFDYAMTGPECTVVNDVQRLTMEIIEGGKPLGAICIAPVMVAKILQKMGRSGKVTGGCSVDISNDIQAMGIATESAGAGDIVIDEENKIVTTPAYVEAKSIKEAADGIEKLVSKILAMVNS</sequence>
<feature type="domain" description="DJ-1/PfpI" evidence="1">
    <location>
        <begin position="14"/>
        <end position="191"/>
    </location>
</feature>
<proteinExistence type="predicted"/>
<reference evidence="2" key="1">
    <citation type="submission" date="2018-05" db="EMBL/GenBank/DDBJ databases">
        <authorList>
            <person name="Lanie J.A."/>
            <person name="Ng W.-L."/>
            <person name="Kazmierczak K.M."/>
            <person name="Andrzejewski T.M."/>
            <person name="Davidsen T.M."/>
            <person name="Wayne K.J."/>
            <person name="Tettelin H."/>
            <person name="Glass J.I."/>
            <person name="Rusch D."/>
            <person name="Podicherti R."/>
            <person name="Tsui H.-C.T."/>
            <person name="Winkler M.E."/>
        </authorList>
    </citation>
    <scope>NUCLEOTIDE SEQUENCE</scope>
</reference>
<protein>
    <recommendedName>
        <fullName evidence="1">DJ-1/PfpI domain-containing protein</fullName>
    </recommendedName>
</protein>
<accession>A0A381TA09</accession>
<name>A0A381TA09_9ZZZZ</name>
<dbReference type="EMBL" id="UINC01004260">
    <property type="protein sequence ID" value="SVA13022.1"/>
    <property type="molecule type" value="Genomic_DNA"/>
</dbReference>
<evidence type="ECO:0000259" key="1">
    <source>
        <dbReference type="Pfam" id="PF01965"/>
    </source>
</evidence>
<dbReference type="Gene3D" id="3.40.50.880">
    <property type="match status" value="1"/>
</dbReference>
<dbReference type="PANTHER" id="PTHR10224">
    <property type="entry name" value="ES1 PROTEIN HOMOLOG, MITOCHONDRIAL"/>
    <property type="match status" value="1"/>
</dbReference>
<dbReference type="InterPro" id="IPR029062">
    <property type="entry name" value="Class_I_gatase-like"/>
</dbReference>
<dbReference type="SUPFAM" id="SSF52317">
    <property type="entry name" value="Class I glutamine amidotransferase-like"/>
    <property type="match status" value="1"/>
</dbReference>
<dbReference type="Pfam" id="PF01965">
    <property type="entry name" value="DJ-1_PfpI"/>
    <property type="match status" value="1"/>
</dbReference>
<dbReference type="NCBIfam" id="NF008747">
    <property type="entry name" value="PRK11780.1"/>
    <property type="match status" value="1"/>
</dbReference>
<gene>
    <name evidence="2" type="ORF">METZ01_LOCUS65876</name>
</gene>
<dbReference type="PANTHER" id="PTHR10224:SF12">
    <property type="entry name" value="GLYOXALASE ELBB"/>
    <property type="match status" value="1"/>
</dbReference>